<evidence type="ECO:0000313" key="5">
    <source>
        <dbReference type="EMBL" id="UZE94681.1"/>
    </source>
</evidence>
<dbReference type="InterPro" id="IPR015813">
    <property type="entry name" value="Pyrv/PenolPyrv_kinase-like_dom"/>
</dbReference>
<evidence type="ECO:0000256" key="1">
    <source>
        <dbReference type="ARBA" id="ARBA00001946"/>
    </source>
</evidence>
<dbReference type="InterPro" id="IPR005000">
    <property type="entry name" value="Aldolase/citrate-lyase_domain"/>
</dbReference>
<gene>
    <name evidence="5" type="ORF">NKI27_11370</name>
</gene>
<dbReference type="PANTHER" id="PTHR32308">
    <property type="entry name" value="LYASE BETA SUBUNIT, PUTATIVE (AFU_ORTHOLOGUE AFUA_4G13030)-RELATED"/>
    <property type="match status" value="1"/>
</dbReference>
<evidence type="ECO:0000256" key="3">
    <source>
        <dbReference type="ARBA" id="ARBA00022842"/>
    </source>
</evidence>
<dbReference type="EMBL" id="CP100390">
    <property type="protein sequence ID" value="UZE94681.1"/>
    <property type="molecule type" value="Genomic_DNA"/>
</dbReference>
<name>A0ABY6MXX3_9ALTE</name>
<keyword evidence="3" id="KW-0460">Magnesium</keyword>
<dbReference type="GO" id="GO:0016829">
    <property type="term" value="F:lyase activity"/>
    <property type="evidence" value="ECO:0007669"/>
    <property type="project" value="UniProtKB-KW"/>
</dbReference>
<accession>A0ABY6MXX3</accession>
<dbReference type="PIRSF" id="PIRSF015582">
    <property type="entry name" value="Cit_lyase_B"/>
    <property type="match status" value="1"/>
</dbReference>
<dbReference type="Pfam" id="PF03328">
    <property type="entry name" value="HpcH_HpaI"/>
    <property type="match status" value="1"/>
</dbReference>
<dbReference type="SUPFAM" id="SSF51621">
    <property type="entry name" value="Phosphoenolpyruvate/pyruvate domain"/>
    <property type="match status" value="1"/>
</dbReference>
<dbReference type="InterPro" id="IPR011206">
    <property type="entry name" value="Citrate_lyase_beta/mcl1/mcl2"/>
</dbReference>
<evidence type="ECO:0000259" key="4">
    <source>
        <dbReference type="Pfam" id="PF03328"/>
    </source>
</evidence>
<protein>
    <submittedName>
        <fullName evidence="5">CoA ester lyase</fullName>
    </submittedName>
</protein>
<dbReference type="Proteomes" id="UP001163739">
    <property type="component" value="Chromosome"/>
</dbReference>
<evidence type="ECO:0000313" key="6">
    <source>
        <dbReference type="Proteomes" id="UP001163739"/>
    </source>
</evidence>
<dbReference type="InterPro" id="IPR040442">
    <property type="entry name" value="Pyrv_kinase-like_dom_sf"/>
</dbReference>
<dbReference type="PANTHER" id="PTHR32308:SF10">
    <property type="entry name" value="CITRATE LYASE SUBUNIT BETA"/>
    <property type="match status" value="1"/>
</dbReference>
<evidence type="ECO:0000256" key="2">
    <source>
        <dbReference type="ARBA" id="ARBA00022723"/>
    </source>
</evidence>
<organism evidence="5 6">
    <name type="scientific">Alkalimarinus alittae</name>
    <dbReference type="NCBI Taxonomy" id="2961619"/>
    <lineage>
        <taxon>Bacteria</taxon>
        <taxon>Pseudomonadati</taxon>
        <taxon>Pseudomonadota</taxon>
        <taxon>Gammaproteobacteria</taxon>
        <taxon>Alteromonadales</taxon>
        <taxon>Alteromonadaceae</taxon>
        <taxon>Alkalimarinus</taxon>
    </lineage>
</organism>
<keyword evidence="2" id="KW-0479">Metal-binding</keyword>
<sequence length="301" mass="32402">MDNKMKHATYPGWRSLLFIPVHVDKFVAKAHTRGADAYILDLEDSVPLAEKALARSKVVGAAKQVSVDGAAALVRINLDESMAHQDLEASVDASVAAIVIPKVESAEQVISIAKKISQLESDRGIQSGHTLLIAMIESVEALPKLDEIADAHPRVISVTLGSEDFSASAGMHSIPETLLMPNQMIAYACRRVGISPLGFPGSIADYSNIDAFRKTIQFANQLGFVGAFCIHPKQATVLNEELMPSVDAVENAKGLIEAFEQGLAEGRGAVEYRGKMIDMPVVISARELITRYEKIIAPSKG</sequence>
<keyword evidence="5" id="KW-0456">Lyase</keyword>
<comment type="cofactor">
    <cofactor evidence="1">
        <name>Mg(2+)</name>
        <dbReference type="ChEBI" id="CHEBI:18420"/>
    </cofactor>
</comment>
<reference evidence="5" key="1">
    <citation type="submission" date="2022-06" db="EMBL/GenBank/DDBJ databases">
        <title>Alkalimarinus sp. nov., isolated from gut of a Alitta virens.</title>
        <authorList>
            <person name="Yang A.I."/>
            <person name="Shin N.-R."/>
        </authorList>
    </citation>
    <scope>NUCLEOTIDE SEQUENCE</scope>
    <source>
        <strain evidence="5">A2M4</strain>
    </source>
</reference>
<feature type="domain" description="HpcH/HpaI aldolase/citrate lyase" evidence="4">
    <location>
        <begin position="14"/>
        <end position="232"/>
    </location>
</feature>
<keyword evidence="6" id="KW-1185">Reference proteome</keyword>
<proteinExistence type="predicted"/>
<dbReference type="Gene3D" id="3.20.20.60">
    <property type="entry name" value="Phosphoenolpyruvate-binding domains"/>
    <property type="match status" value="1"/>
</dbReference>
<dbReference type="RefSeq" id="WP_265046174.1">
    <property type="nucleotide sequence ID" value="NZ_CP100390.1"/>
</dbReference>